<protein>
    <submittedName>
        <fullName evidence="3">Bacterial Ig-like domain protein</fullName>
    </submittedName>
</protein>
<keyword evidence="4" id="KW-1185">Reference proteome</keyword>
<proteinExistence type="predicted"/>
<organism evidence="3 4">
    <name type="scientific">Plesiocystis pacifica SIR-1</name>
    <dbReference type="NCBI Taxonomy" id="391625"/>
    <lineage>
        <taxon>Bacteria</taxon>
        <taxon>Pseudomonadati</taxon>
        <taxon>Myxococcota</taxon>
        <taxon>Polyangia</taxon>
        <taxon>Nannocystales</taxon>
        <taxon>Nannocystaceae</taxon>
        <taxon>Plesiocystis</taxon>
    </lineage>
</organism>
<dbReference type="AlphaFoldDB" id="A6GAE9"/>
<dbReference type="Pfam" id="PF17517">
    <property type="entry name" value="IgGFc_binding"/>
    <property type="match status" value="1"/>
</dbReference>
<evidence type="ECO:0000313" key="3">
    <source>
        <dbReference type="EMBL" id="EDM77137.1"/>
    </source>
</evidence>
<gene>
    <name evidence="3" type="ORF">PPSIR1_30681</name>
</gene>
<dbReference type="InterPro" id="IPR035234">
    <property type="entry name" value="IgGFc-bd_N"/>
</dbReference>
<dbReference type="PANTHER" id="PTHR46534">
    <property type="entry name" value="IGGFC_BINDING DOMAIN-CONTAINING PROTEIN"/>
    <property type="match status" value="1"/>
</dbReference>
<dbReference type="PANTHER" id="PTHR46534:SF1">
    <property type="entry name" value="IGGFC-BINDING PROTEIN N-TERMINAL DOMAIN-CONTAINING PROTEIN"/>
    <property type="match status" value="1"/>
</dbReference>
<dbReference type="Proteomes" id="UP000005801">
    <property type="component" value="Unassembled WGS sequence"/>
</dbReference>
<reference evidence="3 4" key="1">
    <citation type="submission" date="2007-06" db="EMBL/GenBank/DDBJ databases">
        <authorList>
            <person name="Shimkets L."/>
            <person name="Ferriera S."/>
            <person name="Johnson J."/>
            <person name="Kravitz S."/>
            <person name="Beeson K."/>
            <person name="Sutton G."/>
            <person name="Rogers Y.-H."/>
            <person name="Friedman R."/>
            <person name="Frazier M."/>
            <person name="Venter J.C."/>
        </authorList>
    </citation>
    <scope>NUCLEOTIDE SEQUENCE [LARGE SCALE GENOMIC DNA]</scope>
    <source>
        <strain evidence="3 4">SIR-1</strain>
    </source>
</reference>
<dbReference type="eggNOG" id="COG3291">
    <property type="taxonomic scope" value="Bacteria"/>
</dbReference>
<name>A6GAE9_9BACT</name>
<feature type="domain" description="IgGFc-binding protein N-terminal" evidence="2">
    <location>
        <begin position="253"/>
        <end position="588"/>
    </location>
</feature>
<dbReference type="EMBL" id="ABCS01000051">
    <property type="protein sequence ID" value="EDM77137.1"/>
    <property type="molecule type" value="Genomic_DNA"/>
</dbReference>
<evidence type="ECO:0000256" key="1">
    <source>
        <dbReference type="SAM" id="MobiDB-lite"/>
    </source>
</evidence>
<feature type="region of interest" description="Disordered" evidence="1">
    <location>
        <begin position="15"/>
        <end position="41"/>
    </location>
</feature>
<accession>A6GAE9</accession>
<evidence type="ECO:0000313" key="4">
    <source>
        <dbReference type="Proteomes" id="UP000005801"/>
    </source>
</evidence>
<sequence length="613" mass="64362">MVACNNDGGGSIFTDSTDSTLTANDDEASDATTNSSTDTEGPCNTCEANIYTPCEGDPVDCGELGEVCVEGQGCVPCIPGEPTCEGNSVVECDESGQPGELIEDCDSASGSVCAEGECVDACAVADDTPSNIGCEFWAVDLPNSRGIDDASMQAWGVVLANAGETPASVIIERNIAELGEPESLFVVAQTTIPSGELETIELPRAELTGWTEATEEPPGPPGTWKSNNAFRITATAPIVVYQFNTFTNDFSNDASLLLPSSGLGKVHRAIGYATANPIAPIPIAGIPDRSSVTVVAIEDGTNIEIRPGTTTLSDMVGIPVGMPGQPFDVYLNRWEVVNIASSGIPGDMTGTVVEADKPVAVFSSGERAIAPTYDIPGMPEPPNWDGELCCTDHIEEQVFPASSLGSQFVITHSPERSGGGWVEPDLLRFMAVAEPASVTTSLPPPRDQFELQPGEVFDTWAQEDFVVESSTPIMVAQILVSQGYTMAFTGDPALTYFPSIDQYRERYVFLTPPSWTSNYFVLSTPYEQGGDGPSLGNITLDGGALPGGCVEQAAGTLEATEYWSIVCPVGEGAHLVEGDNAFGLTVYGYGPAGSYAYTGGADVKPIYEVPPIP</sequence>
<comment type="caution">
    <text evidence="3">The sequence shown here is derived from an EMBL/GenBank/DDBJ whole genome shotgun (WGS) entry which is preliminary data.</text>
</comment>
<dbReference type="STRING" id="391625.PPSIR1_30681"/>
<evidence type="ECO:0000259" key="2">
    <source>
        <dbReference type="Pfam" id="PF17517"/>
    </source>
</evidence>
<feature type="compositionally biased region" description="Low complexity" evidence="1">
    <location>
        <begin position="30"/>
        <end position="40"/>
    </location>
</feature>